<dbReference type="EMBL" id="BQKE01000009">
    <property type="protein sequence ID" value="GJM64989.1"/>
    <property type="molecule type" value="Genomic_DNA"/>
</dbReference>
<protein>
    <submittedName>
        <fullName evidence="1">Uncharacterized protein</fullName>
    </submittedName>
</protein>
<keyword evidence="2" id="KW-1185">Reference proteome</keyword>
<comment type="caution">
    <text evidence="1">The sequence shown here is derived from an EMBL/GenBank/DDBJ whole genome shotgun (WGS) entry which is preliminary data.</text>
</comment>
<sequence>MMNTTIEENNRMKILGGLLLKGSDSAKNEFEHQNPFLRWRK</sequence>
<gene>
    <name evidence="1" type="ORF">PEDI_55410</name>
</gene>
<organism evidence="1 2">
    <name type="scientific">Persicobacter diffluens</name>
    <dbReference type="NCBI Taxonomy" id="981"/>
    <lineage>
        <taxon>Bacteria</taxon>
        <taxon>Pseudomonadati</taxon>
        <taxon>Bacteroidota</taxon>
        <taxon>Cytophagia</taxon>
        <taxon>Cytophagales</taxon>
        <taxon>Persicobacteraceae</taxon>
        <taxon>Persicobacter</taxon>
    </lineage>
</organism>
<evidence type="ECO:0000313" key="2">
    <source>
        <dbReference type="Proteomes" id="UP001310022"/>
    </source>
</evidence>
<reference evidence="1 2" key="1">
    <citation type="submission" date="2021-12" db="EMBL/GenBank/DDBJ databases">
        <title>Genome sequencing of bacteria with rrn-lacking chromosome and rrn-plasmid.</title>
        <authorList>
            <person name="Anda M."/>
            <person name="Iwasaki W."/>
        </authorList>
    </citation>
    <scope>NUCLEOTIDE SEQUENCE [LARGE SCALE GENOMIC DNA]</scope>
    <source>
        <strain evidence="1 2">NBRC 15940</strain>
    </source>
</reference>
<name>A0AAN5AN02_9BACT</name>
<proteinExistence type="predicted"/>
<dbReference type="Proteomes" id="UP001310022">
    <property type="component" value="Unassembled WGS sequence"/>
</dbReference>
<evidence type="ECO:0000313" key="1">
    <source>
        <dbReference type="EMBL" id="GJM64989.1"/>
    </source>
</evidence>
<accession>A0AAN5AN02</accession>
<dbReference type="AlphaFoldDB" id="A0AAN5AN02"/>